<gene>
    <name evidence="3" type="ORF">A0J61_02605</name>
</gene>
<evidence type="ECO:0000313" key="3">
    <source>
        <dbReference type="EMBL" id="OBZ89356.1"/>
    </source>
</evidence>
<sequence>MAAFNKIPKNTFVLPTSIETIMPFWSVEQQNQHFMLQKYQEPSNTVFKSVFSTITNLLDAKQLAYRILFQREPNTTYLQIAVSDSLDAITAAWDWIRINMVPELEEMTSPFAKEEWVIKQMSNILSVTNTDNDTDDLIHDDTIRNASRTFRQTFNVSSKERLVNYYSCACNSRQGWLYISENYLGFYSYILGFELKILIQLKDIKDIVKEPVRKLFRHSIRIVTKTDQEYLFANMFKRDEVYDLLVQLTGDSIHRLLKSTHSNAFRNGSFEQLNINENDSVSQRRPSELTTNKESLKDVLQHRKRNESFRQLFRLPDEEEIANSIHVCYMPESDDAFIDKHHIQKTKYPGTLYQTQNFLAFESLETASGVEQQRSKCIFVLPLYAITRFERINNDTYKSSLAFKTWHKMTHTLKVDAEKTACEHFCDTLKEGLNKNVEKMETHLRPFLATCKSEELLQTPSGPIQITDTIGGLGLRFGYHSDANEDKDSKRLKLWMNYFRANGRNLTLVRHPVFHKMVRAGLPNALRGEIWESCSGSIYLRLLNQGVYQQILDTHNDTDSYVKEEIEKDLHRSLPEYEAYQSSEGIDRLRRVLIAYSWKNPELGYCQAMNIVTSSLLIYMTEEQAFWALNTLVDHLCPGYYSSSMYGVLLDQVVLEELVKRYMPKVLEHLRQKEIQLSVACLPWFLTLYINSMPLPFAFPVLKTNEAELLTVEDDSELLVVAKGFFKKLNIAESDLVEGAMAQEENNDSNKPLELFNSLMKSAYTDFSKVTSNQIIELRKQNELKVIGGVESFTKRNALRNIRNTGCFSQDEISIIYDYFSTALYYANDHQDKMAIPEMNLKAFTNMFENMTTWANIIESNYSESDANEQSANDIRKANQTIQSFIQRLFEHFKAESRTGITLVDTIAKLGDMLRGDVMSKAAFFFSLYDNGTKDQVLTNQEFYQLINELFLLINLLDMPEFHPLDTITNLIVLSAEQTNTPSAMACLHEQLESISKDDDYRILVDKDGSRINLSKIRGITEAIYDILIHSEAFNIEITLPMFRMIVLTEEHLDQFMQTKFPQSFKLQKSLIETQKGLGHEIFEALLVEGKKFANNMSVRKDGRLSAAEVVANSRSPKSTKSTLSNLEDDYELI</sequence>
<dbReference type="Gene3D" id="1.10.472.80">
    <property type="entry name" value="Ypt/Rab-GAP domain of gyp1p, domain 3"/>
    <property type="match status" value="1"/>
</dbReference>
<dbReference type="AlphaFoldDB" id="A0A1C7NLL1"/>
<dbReference type="GO" id="GO:0031267">
    <property type="term" value="F:small GTPase binding"/>
    <property type="evidence" value="ECO:0007669"/>
    <property type="project" value="TreeGrafter"/>
</dbReference>
<evidence type="ECO:0000259" key="2">
    <source>
        <dbReference type="PROSITE" id="PS50086"/>
    </source>
</evidence>
<dbReference type="Proteomes" id="UP000093000">
    <property type="component" value="Unassembled WGS sequence"/>
</dbReference>
<dbReference type="InterPro" id="IPR050302">
    <property type="entry name" value="Rab_GAP_TBC_domain"/>
</dbReference>
<dbReference type="OrthoDB" id="17687at2759"/>
<dbReference type="Pfam" id="PF00566">
    <property type="entry name" value="RabGAP-TBC"/>
    <property type="match status" value="1"/>
</dbReference>
<dbReference type="InterPro" id="IPR004182">
    <property type="entry name" value="GRAM"/>
</dbReference>
<evidence type="ECO:0000256" key="1">
    <source>
        <dbReference type="ARBA" id="ARBA00022468"/>
    </source>
</evidence>
<dbReference type="STRING" id="101091.A0A1C7NLL1"/>
<dbReference type="FunFam" id="1.10.8.270:FF:000026">
    <property type="entry name" value="TBC (Tre-2/Bub2/Cdc16) domain family"/>
    <property type="match status" value="1"/>
</dbReference>
<dbReference type="InterPro" id="IPR011993">
    <property type="entry name" value="PH-like_dom_sf"/>
</dbReference>
<dbReference type="SUPFAM" id="SSF47473">
    <property type="entry name" value="EF-hand"/>
    <property type="match status" value="1"/>
</dbReference>
<keyword evidence="4" id="KW-1185">Reference proteome</keyword>
<dbReference type="Gene3D" id="1.10.238.10">
    <property type="entry name" value="EF-hand"/>
    <property type="match status" value="1"/>
</dbReference>
<dbReference type="InterPro" id="IPR011992">
    <property type="entry name" value="EF-hand-dom_pair"/>
</dbReference>
<dbReference type="FunCoup" id="A0A1C7NLL1">
    <property type="interactions" value="195"/>
</dbReference>
<dbReference type="InterPro" id="IPR035969">
    <property type="entry name" value="Rab-GAP_TBC_sf"/>
</dbReference>
<dbReference type="SMART" id="SM00164">
    <property type="entry name" value="TBC"/>
    <property type="match status" value="1"/>
</dbReference>
<dbReference type="GO" id="GO:0005096">
    <property type="term" value="F:GTPase activator activity"/>
    <property type="evidence" value="ECO:0007669"/>
    <property type="project" value="UniProtKB-KW"/>
</dbReference>
<reference evidence="3 4" key="1">
    <citation type="submission" date="2016-03" db="EMBL/GenBank/DDBJ databases">
        <title>Choanephora cucurbitarum.</title>
        <authorList>
            <person name="Min B."/>
            <person name="Park H."/>
            <person name="Park J.-H."/>
            <person name="Shin H.-D."/>
            <person name="Choi I.-G."/>
        </authorList>
    </citation>
    <scope>NUCLEOTIDE SEQUENCE [LARGE SCALE GENOMIC DNA]</scope>
    <source>
        <strain evidence="3 4">KUS-F28377</strain>
    </source>
</reference>
<dbReference type="SUPFAM" id="SSF47923">
    <property type="entry name" value="Ypt/Rab-GAP domain of gyp1p"/>
    <property type="match status" value="1"/>
</dbReference>
<dbReference type="SMART" id="SM00568">
    <property type="entry name" value="GRAM"/>
    <property type="match status" value="2"/>
</dbReference>
<protein>
    <recommendedName>
        <fullName evidence="2">Rab-GAP TBC domain-containing protein</fullName>
    </recommendedName>
</protein>
<name>A0A1C7NLL1_9FUNG</name>
<dbReference type="Gene3D" id="1.10.8.270">
    <property type="entry name" value="putative rabgap domain of human tbc1 domain family member 14 like domains"/>
    <property type="match status" value="1"/>
</dbReference>
<dbReference type="InParanoid" id="A0A1C7NLL1"/>
<dbReference type="PANTHER" id="PTHR47219:SF20">
    <property type="entry name" value="TBC1 DOMAIN FAMILY MEMBER 2B"/>
    <property type="match status" value="1"/>
</dbReference>
<accession>A0A1C7NLL1</accession>
<dbReference type="PANTHER" id="PTHR47219">
    <property type="entry name" value="RAB GTPASE-ACTIVATING PROTEIN 1-LIKE"/>
    <property type="match status" value="1"/>
</dbReference>
<keyword evidence="1" id="KW-0343">GTPase activation</keyword>
<feature type="domain" description="Rab-GAP TBC" evidence="2">
    <location>
        <begin position="521"/>
        <end position="709"/>
    </location>
</feature>
<organism evidence="3 4">
    <name type="scientific">Choanephora cucurbitarum</name>
    <dbReference type="NCBI Taxonomy" id="101091"/>
    <lineage>
        <taxon>Eukaryota</taxon>
        <taxon>Fungi</taxon>
        <taxon>Fungi incertae sedis</taxon>
        <taxon>Mucoromycota</taxon>
        <taxon>Mucoromycotina</taxon>
        <taxon>Mucoromycetes</taxon>
        <taxon>Mucorales</taxon>
        <taxon>Mucorineae</taxon>
        <taxon>Choanephoraceae</taxon>
        <taxon>Choanephoroideae</taxon>
        <taxon>Choanephora</taxon>
    </lineage>
</organism>
<dbReference type="Gene3D" id="2.30.29.30">
    <property type="entry name" value="Pleckstrin-homology domain (PH domain)/Phosphotyrosine-binding domain (PTB)"/>
    <property type="match status" value="2"/>
</dbReference>
<proteinExistence type="predicted"/>
<dbReference type="InterPro" id="IPR000195">
    <property type="entry name" value="Rab-GAP-TBC_dom"/>
</dbReference>
<dbReference type="Pfam" id="PF02893">
    <property type="entry name" value="GRAM"/>
    <property type="match status" value="2"/>
</dbReference>
<dbReference type="PROSITE" id="PS50086">
    <property type="entry name" value="TBC_RABGAP"/>
    <property type="match status" value="1"/>
</dbReference>
<comment type="caution">
    <text evidence="3">The sequence shown here is derived from an EMBL/GenBank/DDBJ whole genome shotgun (WGS) entry which is preliminary data.</text>
</comment>
<dbReference type="EMBL" id="LUGH01000100">
    <property type="protein sequence ID" value="OBZ89356.1"/>
    <property type="molecule type" value="Genomic_DNA"/>
</dbReference>
<evidence type="ECO:0000313" key="4">
    <source>
        <dbReference type="Proteomes" id="UP000093000"/>
    </source>
</evidence>